<dbReference type="InterPro" id="IPR002347">
    <property type="entry name" value="SDR_fam"/>
</dbReference>
<feature type="domain" description="Ketoreductase" evidence="5">
    <location>
        <begin position="6"/>
        <end position="186"/>
    </location>
</feature>
<protein>
    <submittedName>
        <fullName evidence="6">SDR family NAD(P)-dependent oxidoreductase</fullName>
    </submittedName>
</protein>
<dbReference type="PRINTS" id="PR00081">
    <property type="entry name" value="GDHRDH"/>
</dbReference>
<evidence type="ECO:0000256" key="3">
    <source>
        <dbReference type="RuleBase" id="RU000363"/>
    </source>
</evidence>
<keyword evidence="2" id="KW-0560">Oxidoreductase</keyword>
<dbReference type="SUPFAM" id="SSF51735">
    <property type="entry name" value="NAD(P)-binding Rossmann-fold domains"/>
    <property type="match status" value="1"/>
</dbReference>
<dbReference type="InterPro" id="IPR020904">
    <property type="entry name" value="Sc_DH/Rdtase_CS"/>
</dbReference>
<dbReference type="PANTHER" id="PTHR44196">
    <property type="entry name" value="DEHYDROGENASE/REDUCTASE SDR FAMILY MEMBER 7B"/>
    <property type="match status" value="1"/>
</dbReference>
<dbReference type="RefSeq" id="WP_176123982.1">
    <property type="nucleotide sequence ID" value="NZ_VOMC01000015.1"/>
</dbReference>
<dbReference type="EMBL" id="VOMC01000015">
    <property type="protein sequence ID" value="NVI05157.1"/>
    <property type="molecule type" value="Genomic_DNA"/>
</dbReference>
<dbReference type="InterPro" id="IPR057326">
    <property type="entry name" value="KR_dom"/>
</dbReference>
<dbReference type="SMART" id="SM00822">
    <property type="entry name" value="PKS_KR"/>
    <property type="match status" value="1"/>
</dbReference>
<accession>A0ABX2NL81</accession>
<dbReference type="PRINTS" id="PR00080">
    <property type="entry name" value="SDRFAMILY"/>
</dbReference>
<reference evidence="6 7" key="1">
    <citation type="submission" date="2019-08" db="EMBL/GenBank/DDBJ databases">
        <title>Paraburkholderia simonii sp. nov. and P. youngii sp. nov. Brazilian and Mexican Mimosa-associated rhizobia.</title>
        <authorList>
            <person name="Mavima L."/>
            <person name="Beukes C.W."/>
            <person name="Palmer M."/>
            <person name="De Meyer S.E."/>
            <person name="James E.K."/>
            <person name="Maluk M."/>
            <person name="Avontuur J.R."/>
            <person name="Chan W.Y."/>
            <person name="Venter S.N."/>
            <person name="Steenkamp E.T."/>
        </authorList>
    </citation>
    <scope>NUCLEOTIDE SEQUENCE [LARGE SCALE GENOMIC DNA]</scope>
    <source>
        <strain evidence="6 7">JPY454</strain>
    </source>
</reference>
<dbReference type="Pfam" id="PF00106">
    <property type="entry name" value="adh_short"/>
    <property type="match status" value="1"/>
</dbReference>
<evidence type="ECO:0000256" key="4">
    <source>
        <dbReference type="SAM" id="MobiDB-lite"/>
    </source>
</evidence>
<dbReference type="Proteomes" id="UP000821598">
    <property type="component" value="Unassembled WGS sequence"/>
</dbReference>
<dbReference type="PROSITE" id="PS00061">
    <property type="entry name" value="ADH_SHORT"/>
    <property type="match status" value="1"/>
</dbReference>
<organism evidence="6 7">
    <name type="scientific">Paraburkholderia youngii</name>
    <dbReference type="NCBI Taxonomy" id="2782701"/>
    <lineage>
        <taxon>Bacteria</taxon>
        <taxon>Pseudomonadati</taxon>
        <taxon>Pseudomonadota</taxon>
        <taxon>Betaproteobacteria</taxon>
        <taxon>Burkholderiales</taxon>
        <taxon>Burkholderiaceae</taxon>
        <taxon>Paraburkholderia</taxon>
    </lineage>
</organism>
<evidence type="ECO:0000259" key="5">
    <source>
        <dbReference type="SMART" id="SM00822"/>
    </source>
</evidence>
<dbReference type="InterPro" id="IPR036291">
    <property type="entry name" value="NAD(P)-bd_dom_sf"/>
</dbReference>
<evidence type="ECO:0000313" key="7">
    <source>
        <dbReference type="Proteomes" id="UP000821598"/>
    </source>
</evidence>
<gene>
    <name evidence="6" type="ORF">FSB64_15510</name>
</gene>
<name>A0ABX2NL81_9BURK</name>
<keyword evidence="7" id="KW-1185">Reference proteome</keyword>
<feature type="compositionally biased region" description="Basic and acidic residues" evidence="4">
    <location>
        <begin position="278"/>
        <end position="287"/>
    </location>
</feature>
<evidence type="ECO:0000256" key="2">
    <source>
        <dbReference type="ARBA" id="ARBA00023002"/>
    </source>
</evidence>
<feature type="region of interest" description="Disordered" evidence="4">
    <location>
        <begin position="266"/>
        <end position="287"/>
    </location>
</feature>
<comment type="caution">
    <text evidence="6">The sequence shown here is derived from an EMBL/GenBank/DDBJ whole genome shotgun (WGS) entry which is preliminary data.</text>
</comment>
<proteinExistence type="inferred from homology"/>
<evidence type="ECO:0000313" key="6">
    <source>
        <dbReference type="EMBL" id="NVI05157.1"/>
    </source>
</evidence>
<dbReference type="Gene3D" id="3.40.50.720">
    <property type="entry name" value="NAD(P)-binding Rossmann-like Domain"/>
    <property type="match status" value="1"/>
</dbReference>
<comment type="similarity">
    <text evidence="1 3">Belongs to the short-chain dehydrogenases/reductases (SDR) family.</text>
</comment>
<sequence>MAFEGKVVWVTGASSGIGEALSRQLLGRGAYVILSGRQTDALERVAANAPQRALVLPFEATNWDALPDAVDKAWNWRGAVDILVNNAGISQRSLAIDTQLPVYRELMEVDYLAPVALTQLVLPRMIERSLGHIAAVSSVAGKVGVPLRTGYCGAKHAVVGYFSALRAEIESAYGIPVTVIVPGSVKTRIAINAVEGNGERRGRSDPNIERGIDVNIAAGNILEGIAERKKEVVVADGIEGVALQIMRDHPEKLYEMTSQEGARLANMRNNAGPGTALDPDHSRLVQP</sequence>
<dbReference type="PANTHER" id="PTHR44196:SF1">
    <property type="entry name" value="DEHYDROGENASE_REDUCTASE SDR FAMILY MEMBER 7B"/>
    <property type="match status" value="1"/>
</dbReference>
<evidence type="ECO:0000256" key="1">
    <source>
        <dbReference type="ARBA" id="ARBA00006484"/>
    </source>
</evidence>